<keyword evidence="2" id="KW-1185">Reference proteome</keyword>
<gene>
    <name evidence="1" type="ORF">NW209_09800</name>
</gene>
<organism evidence="1 2">
    <name type="scientific">Phocaeicola barnesiae</name>
    <dbReference type="NCBI Taxonomy" id="376804"/>
    <lineage>
        <taxon>Bacteria</taxon>
        <taxon>Pseudomonadati</taxon>
        <taxon>Bacteroidota</taxon>
        <taxon>Bacteroidia</taxon>
        <taxon>Bacteroidales</taxon>
        <taxon>Bacteroidaceae</taxon>
        <taxon>Phocaeicola</taxon>
    </lineage>
</organism>
<proteinExistence type="predicted"/>
<reference evidence="1 2" key="1">
    <citation type="submission" date="2022-08" db="EMBL/GenBank/DDBJ databases">
        <authorList>
            <person name="Zeman M."/>
            <person name="Kubasova T."/>
        </authorList>
    </citation>
    <scope>NUCLEOTIDE SEQUENCE [LARGE SCALE GENOMIC DNA]</scope>
    <source>
        <strain evidence="1 2">ET62</strain>
    </source>
</reference>
<dbReference type="AlphaFoldDB" id="A0AAW5N1S4"/>
<name>A0AAW5N1S4_9BACT</name>
<accession>A0AAW5N1S4</accession>
<evidence type="ECO:0000313" key="2">
    <source>
        <dbReference type="Proteomes" id="UP001204579"/>
    </source>
</evidence>
<evidence type="ECO:0000313" key="1">
    <source>
        <dbReference type="EMBL" id="MCR8874302.1"/>
    </source>
</evidence>
<protein>
    <submittedName>
        <fullName evidence="1">Uncharacterized protein</fullName>
    </submittedName>
</protein>
<comment type="caution">
    <text evidence="1">The sequence shown here is derived from an EMBL/GenBank/DDBJ whole genome shotgun (WGS) entry which is preliminary data.</text>
</comment>
<sequence>MSYGLAYTLPFKSVDEKDYVVEVEREGYSGNSKELKGQLSPFVVTIEADDFIYAQTRFSTATMSIFGGDYLQDLFSTDYRMHRVTLYENEKVVWCGFIKPEIYTQDFRNIKFELDLECMSAMSVLEYVDYKQQGSERGLISIWNILKRCIEESRGKYGYIYIPHVYALSSGGFTSWENPLEEMNVSEQNFFDEDDTPMKMLDVLKEVMKFLGWTCVDWNGDLYFVDVDNDSGEYYRYDMTLSTYTKVQAVTVSVQDIGFSGSDHSLDIVPGYNKATVRVSNYPVGDVLPDMAFDSMKRVGEYTVTHQQVPGISGKYEIYHRVLRPVTFDAYAYKYGSGLVELSLEDEKAMFTAGMTAMPEALYGCIPEKYDSYMIDEQGNPDITDYDFTDRFVIRDNPLYTSGNNIKMIRIKGATAAYTSDAFYIYSSIRFLTSLSPVGDENLKNWDFHFQLRIGSYYYHGKEDGSYKWDTNPDTDPDYPNNLMATYQSWEATTEDTSYMLSSWEIKTVGRSLNDGYPDAKGYVCRLPEDKVLVGEMEFTLFAPCISYEWNAPALTESRPIETYLEGFDFGMVKKESDEDTEDTDRIYENVVNENYINDLDEIEFKISSFHEGDGACYSKVLIGDNYLTDNLYCDIVGSNVRPEEFFIRRIVNHYSATKIKLNEVLKRKNINPITVLSDKYSVNKKYINDGGEIDYKYNKFVCTMMEI</sequence>
<dbReference type="Proteomes" id="UP001204579">
    <property type="component" value="Unassembled WGS sequence"/>
</dbReference>
<dbReference type="EMBL" id="JANRHJ010000010">
    <property type="protein sequence ID" value="MCR8874302.1"/>
    <property type="molecule type" value="Genomic_DNA"/>
</dbReference>
<dbReference type="RefSeq" id="WP_258335886.1">
    <property type="nucleotide sequence ID" value="NZ_JANRHJ010000010.1"/>
</dbReference>